<protein>
    <submittedName>
        <fullName evidence="4">XRE family transcriptional regulator</fullName>
    </submittedName>
</protein>
<keyword evidence="2" id="KW-1133">Transmembrane helix</keyword>
<dbReference type="Pfam" id="PF01381">
    <property type="entry name" value="HTH_3"/>
    <property type="match status" value="1"/>
</dbReference>
<evidence type="ECO:0000259" key="3">
    <source>
        <dbReference type="PROSITE" id="PS50943"/>
    </source>
</evidence>
<dbReference type="SMART" id="SM00530">
    <property type="entry name" value="HTH_XRE"/>
    <property type="match status" value="1"/>
</dbReference>
<feature type="transmembrane region" description="Helical" evidence="2">
    <location>
        <begin position="95"/>
        <end position="117"/>
    </location>
</feature>
<dbReference type="CDD" id="cd00093">
    <property type="entry name" value="HTH_XRE"/>
    <property type="match status" value="1"/>
</dbReference>
<dbReference type="AlphaFoldDB" id="A0A412EQ81"/>
<keyword evidence="2" id="KW-0812">Transmembrane</keyword>
<keyword evidence="1" id="KW-0238">DNA-binding</keyword>
<reference evidence="4 5" key="1">
    <citation type="submission" date="2018-08" db="EMBL/GenBank/DDBJ databases">
        <title>A genome reference for cultivated species of the human gut microbiota.</title>
        <authorList>
            <person name="Zou Y."/>
            <person name="Xue W."/>
            <person name="Luo G."/>
        </authorList>
    </citation>
    <scope>NUCLEOTIDE SEQUENCE [LARGE SCALE GENOMIC DNA]</scope>
    <source>
        <strain evidence="4 5">AF25-21</strain>
    </source>
</reference>
<evidence type="ECO:0000313" key="5">
    <source>
        <dbReference type="Proteomes" id="UP000285839"/>
    </source>
</evidence>
<feature type="transmembrane region" description="Helical" evidence="2">
    <location>
        <begin position="123"/>
        <end position="144"/>
    </location>
</feature>
<dbReference type="InterPro" id="IPR001387">
    <property type="entry name" value="Cro/C1-type_HTH"/>
</dbReference>
<organism evidence="4 5">
    <name type="scientific">Blautia obeum</name>
    <dbReference type="NCBI Taxonomy" id="40520"/>
    <lineage>
        <taxon>Bacteria</taxon>
        <taxon>Bacillati</taxon>
        <taxon>Bacillota</taxon>
        <taxon>Clostridia</taxon>
        <taxon>Lachnospirales</taxon>
        <taxon>Lachnospiraceae</taxon>
        <taxon>Blautia</taxon>
    </lineage>
</organism>
<evidence type="ECO:0000256" key="2">
    <source>
        <dbReference type="SAM" id="Phobius"/>
    </source>
</evidence>
<name>A0A412EQ81_9FIRM</name>
<dbReference type="SUPFAM" id="SSF47413">
    <property type="entry name" value="lambda repressor-like DNA-binding domains"/>
    <property type="match status" value="1"/>
</dbReference>
<dbReference type="EMBL" id="QRUH01000008">
    <property type="protein sequence ID" value="RGR48500.1"/>
    <property type="molecule type" value="Genomic_DNA"/>
</dbReference>
<feature type="domain" description="HTH cro/C1-type" evidence="3">
    <location>
        <begin position="7"/>
        <end position="61"/>
    </location>
</feature>
<sequence length="150" mass="17599">MALNDNIKKIREEKKYTQQQLADKLYVSRQTVCRWENGSRCPDLITAKKLAMELGVTLDELISDEDITDIQSKYGIWKFDRVKERENIQMMQKRILDFIEIIGGIFLVISLLLRVQFDMKVPAWITIICILIVTVAFLFNFVLAKKLDRK</sequence>
<dbReference type="PANTHER" id="PTHR46558">
    <property type="entry name" value="TRACRIPTIONAL REGULATORY PROTEIN-RELATED-RELATED"/>
    <property type="match status" value="1"/>
</dbReference>
<proteinExistence type="predicted"/>
<comment type="caution">
    <text evidence="4">The sequence shown here is derived from an EMBL/GenBank/DDBJ whole genome shotgun (WGS) entry which is preliminary data.</text>
</comment>
<dbReference type="PROSITE" id="PS50943">
    <property type="entry name" value="HTH_CROC1"/>
    <property type="match status" value="1"/>
</dbReference>
<dbReference type="Proteomes" id="UP000285839">
    <property type="component" value="Unassembled WGS sequence"/>
</dbReference>
<dbReference type="PANTHER" id="PTHR46558:SF4">
    <property type="entry name" value="DNA-BIDING PHAGE PROTEIN"/>
    <property type="match status" value="1"/>
</dbReference>
<evidence type="ECO:0000256" key="1">
    <source>
        <dbReference type="ARBA" id="ARBA00023125"/>
    </source>
</evidence>
<gene>
    <name evidence="4" type="ORF">DWY46_10895</name>
</gene>
<dbReference type="Gene3D" id="1.10.260.40">
    <property type="entry name" value="lambda repressor-like DNA-binding domains"/>
    <property type="match status" value="1"/>
</dbReference>
<evidence type="ECO:0000313" key="4">
    <source>
        <dbReference type="EMBL" id="RGR48500.1"/>
    </source>
</evidence>
<dbReference type="InterPro" id="IPR010982">
    <property type="entry name" value="Lambda_DNA-bd_dom_sf"/>
</dbReference>
<keyword evidence="2" id="KW-0472">Membrane</keyword>
<dbReference type="RefSeq" id="WP_118031523.1">
    <property type="nucleotide sequence ID" value="NZ_QRUH01000008.1"/>
</dbReference>
<accession>A0A412EQ81</accession>
<dbReference type="GO" id="GO:0003677">
    <property type="term" value="F:DNA binding"/>
    <property type="evidence" value="ECO:0007669"/>
    <property type="project" value="UniProtKB-KW"/>
</dbReference>